<gene>
    <name evidence="1" type="ORF">NCTC9149_05253</name>
</gene>
<evidence type="ECO:0000313" key="1">
    <source>
        <dbReference type="EMBL" id="STW08785.1"/>
    </source>
</evidence>
<name>A0A7H4P8M0_9ENTR</name>
<sequence length="96" mass="10504">MLIGMMLAAWRAGRMSRHGGQAFFRASGDLHAATTQVSVNYLRYASVGRFASPLLHFSHALQRGRRIEPAVEALLAMGHTSGADTLLGFWLAQHII</sequence>
<dbReference type="InterPro" id="IPR021530">
    <property type="entry name" value="AllH-like"/>
</dbReference>
<protein>
    <submittedName>
        <fullName evidence="1">Carboxylase</fullName>
    </submittedName>
</protein>
<dbReference type="Proteomes" id="UP000254571">
    <property type="component" value="Unassembled WGS sequence"/>
</dbReference>
<dbReference type="EMBL" id="UGMX01000002">
    <property type="protein sequence ID" value="STW08785.1"/>
    <property type="molecule type" value="Genomic_DNA"/>
</dbReference>
<dbReference type="AlphaFoldDB" id="A0A7H4P8M0"/>
<proteinExistence type="predicted"/>
<dbReference type="Pfam" id="PF11392">
    <property type="entry name" value="AllH"/>
    <property type="match status" value="1"/>
</dbReference>
<organism evidence="1 2">
    <name type="scientific">Klebsiella grimontii</name>
    <dbReference type="NCBI Taxonomy" id="2058152"/>
    <lineage>
        <taxon>Bacteria</taxon>
        <taxon>Pseudomonadati</taxon>
        <taxon>Pseudomonadota</taxon>
        <taxon>Gammaproteobacteria</taxon>
        <taxon>Enterobacterales</taxon>
        <taxon>Enterobacteriaceae</taxon>
        <taxon>Klebsiella/Raoultella group</taxon>
        <taxon>Klebsiella</taxon>
    </lineage>
</organism>
<accession>A0A7H4P8M0</accession>
<reference evidence="1 2" key="1">
    <citation type="submission" date="2018-06" db="EMBL/GenBank/DDBJ databases">
        <authorList>
            <consortium name="Pathogen Informatics"/>
            <person name="Doyle S."/>
        </authorList>
    </citation>
    <scope>NUCLEOTIDE SEQUENCE [LARGE SCALE GENOMIC DNA]</scope>
    <source>
        <strain evidence="1 2">NCTC9149</strain>
    </source>
</reference>
<evidence type="ECO:0000313" key="2">
    <source>
        <dbReference type="Proteomes" id="UP000254571"/>
    </source>
</evidence>
<comment type="caution">
    <text evidence="1">The sequence shown here is derived from an EMBL/GenBank/DDBJ whole genome shotgun (WGS) entry which is preliminary data.</text>
</comment>